<dbReference type="InterPro" id="IPR011708">
    <property type="entry name" value="DNA_pol3_alpha_NTPase_dom"/>
</dbReference>
<dbReference type="EMBL" id="JACHHK010000010">
    <property type="protein sequence ID" value="MBB5183906.1"/>
    <property type="molecule type" value="Genomic_DNA"/>
</dbReference>
<dbReference type="Pfam" id="PF14579">
    <property type="entry name" value="HHH_6"/>
    <property type="match status" value="1"/>
</dbReference>
<dbReference type="InterPro" id="IPR016195">
    <property type="entry name" value="Pol/histidinol_Pase-like"/>
</dbReference>
<dbReference type="PANTHER" id="PTHR32294:SF0">
    <property type="entry name" value="DNA POLYMERASE III SUBUNIT ALPHA"/>
    <property type="match status" value="1"/>
</dbReference>
<evidence type="ECO:0000256" key="8">
    <source>
        <dbReference type="ARBA" id="ARBA00022932"/>
    </source>
</evidence>
<evidence type="ECO:0000256" key="1">
    <source>
        <dbReference type="ARBA" id="ARBA00004496"/>
    </source>
</evidence>
<keyword evidence="6 12" id="KW-0548">Nucleotidyltransferase</keyword>
<dbReference type="Pfam" id="PF01336">
    <property type="entry name" value="tRNA_anti-codon"/>
    <property type="match status" value="1"/>
</dbReference>
<feature type="domain" description="Polymerase/histidinol phosphatase N-terminal" evidence="11">
    <location>
        <begin position="2"/>
        <end position="69"/>
    </location>
</feature>
<dbReference type="SUPFAM" id="SSF89550">
    <property type="entry name" value="PHP domain-like"/>
    <property type="match status" value="1"/>
</dbReference>
<comment type="similarity">
    <text evidence="2">Belongs to the DNA polymerase type-C family. DnaE subfamily.</text>
</comment>
<evidence type="ECO:0000256" key="9">
    <source>
        <dbReference type="ARBA" id="ARBA00025611"/>
    </source>
</evidence>
<comment type="function">
    <text evidence="9">DNA polymerase III is a complex, multichain enzyme responsible for most of the replicative synthesis in bacteria. This DNA polymerase also exhibits 3' to 5' exonuclease activity. The alpha chain is the DNA polymerase.</text>
</comment>
<dbReference type="Gene3D" id="2.40.50.140">
    <property type="entry name" value="Nucleic acid-binding proteins"/>
    <property type="match status" value="1"/>
</dbReference>
<dbReference type="Pfam" id="PF02811">
    <property type="entry name" value="PHP"/>
    <property type="match status" value="1"/>
</dbReference>
<evidence type="ECO:0000256" key="10">
    <source>
        <dbReference type="ARBA" id="ARBA00049244"/>
    </source>
</evidence>
<dbReference type="InterPro" id="IPR004805">
    <property type="entry name" value="DnaE2/DnaE/PolC"/>
</dbReference>
<dbReference type="InterPro" id="IPR041931">
    <property type="entry name" value="DNA_pol3_alpha_thumb_dom"/>
</dbReference>
<sequence>MNHLHTRSCYSLLQSPFRIKEIVDAAAEMGFRHAALTDEGNMFGVMPFYKECRRQNIHPIIGCEFHVRYDENLAKDDEKRMHLLFLAKNDAGLQNLYRMSTAVQCGQNISLTECADIVQECVVLTSGDSDAMQEWLDHENETMLRNYLQKCAALWPDFYVSIAMNDSAYWREKNKQLKQIAKSLSIPTVALSRIYYRKPDDMETLRLLQAIDKGTTIDDQSLDVKRQRYYRSAQEMDELYDADDLAQTDRIAAMCNVQMSMPKSEIPHFENPKQVDNVTYLRALCRAGLKKRMNGRVPEEYAQRLDHELKVIVQNDFTDYFLIVWDYIREARHRGIYVGPGRGSAAGSLVAYCMGITHVDPIKNHLFFERFLNAGRKNKPDIDTDFPDDRIDEMFKYLDQKYGSDHVARIITYSNLKAKKALNDTAKAMNYPVQKLKELTAHWPKKETTLQEMLKRDRSFAGMVQHDAQTNLLFRRACAIEGLPRHVSTHAAGVVLSDQPIINVCPLAQIGDTLHATQFSAAYLEELGLIKFDLLSLHNLTTIHAIITDLEKYEHIHIDPLKLPLNDAKTYQMLAQGNTIGVFQLESEGISDLLKQLHPTCFEDISTILALYRPGPMQNRAQYMENRRHPDAIQYIDPRLKPILQETYGIILYQEQIMQIAQVIAGFSLEQADQLRRAMSKKEPEVMQSYHEAFIEGAAHHHCSRKTAEQIFDWIARFADYGFNKSHSYAYGMITYQMAYLKANYPLYFFANLLDGANRKKIAEILAECRKMNVKIYGPDVQSSQSGYRPEKNGLRMPLTAIRGIREKENTLILNEREKGPFKDYIDFMIRVSAQKLEQKEIESLIDGGALDCFGLTRETMRDPENLNSVLTYADLVTTSTEQGAVFRYDLVSPPRLKPLKENDQHKARREYDVLGFYLTEHPIQKLRKRYQCRSIRSCEDFRGYVRVIGEVVRSREHTTKQGNTMCFLTIKDESGTIDAALMPRIYEREKEKITKGAILLTKGRITSEYPNSISVNQIDPIEINESE</sequence>
<evidence type="ECO:0000256" key="6">
    <source>
        <dbReference type="ARBA" id="ARBA00022695"/>
    </source>
</evidence>
<dbReference type="Pfam" id="PF07733">
    <property type="entry name" value="DNA_pol3_alpha"/>
    <property type="match status" value="1"/>
</dbReference>
<evidence type="ECO:0000313" key="12">
    <source>
        <dbReference type="EMBL" id="MBB5183906.1"/>
    </source>
</evidence>
<evidence type="ECO:0000259" key="11">
    <source>
        <dbReference type="SMART" id="SM00481"/>
    </source>
</evidence>
<keyword evidence="7" id="KW-0235">DNA replication</keyword>
<keyword evidence="5 12" id="KW-0808">Transferase</keyword>
<dbReference type="Gene3D" id="1.10.10.1600">
    <property type="entry name" value="Bacterial DNA polymerase III alpha subunit, thumb domain"/>
    <property type="match status" value="1"/>
</dbReference>
<protein>
    <recommendedName>
        <fullName evidence="4">DNA polymerase III subunit alpha</fullName>
        <ecNumber evidence="3">2.7.7.7</ecNumber>
    </recommendedName>
</protein>
<organism evidence="12 13">
    <name type="scientific">Catenisphaera adipataccumulans</name>
    <dbReference type="NCBI Taxonomy" id="700500"/>
    <lineage>
        <taxon>Bacteria</taxon>
        <taxon>Bacillati</taxon>
        <taxon>Bacillota</taxon>
        <taxon>Erysipelotrichia</taxon>
        <taxon>Erysipelotrichales</taxon>
        <taxon>Erysipelotrichaceae</taxon>
        <taxon>Catenisphaera</taxon>
    </lineage>
</organism>
<evidence type="ECO:0000256" key="2">
    <source>
        <dbReference type="ARBA" id="ARBA00009496"/>
    </source>
</evidence>
<gene>
    <name evidence="12" type="ORF">HNQ47_001954</name>
</gene>
<proteinExistence type="inferred from homology"/>
<dbReference type="InterPro" id="IPR012340">
    <property type="entry name" value="NA-bd_OB-fold"/>
</dbReference>
<keyword evidence="8" id="KW-0239">DNA-directed DNA polymerase</keyword>
<dbReference type="Proteomes" id="UP000539953">
    <property type="component" value="Unassembled WGS sequence"/>
</dbReference>
<dbReference type="GO" id="GO:0003887">
    <property type="term" value="F:DNA-directed DNA polymerase activity"/>
    <property type="evidence" value="ECO:0007669"/>
    <property type="project" value="UniProtKB-KW"/>
</dbReference>
<comment type="subcellular location">
    <subcellularLocation>
        <location evidence="1">Cytoplasm</location>
    </subcellularLocation>
</comment>
<dbReference type="InterPro" id="IPR004365">
    <property type="entry name" value="NA-bd_OB_tRNA"/>
</dbReference>
<reference evidence="12 13" key="1">
    <citation type="submission" date="2020-08" db="EMBL/GenBank/DDBJ databases">
        <title>Genomic Encyclopedia of Type Strains, Phase IV (KMG-IV): sequencing the most valuable type-strain genomes for metagenomic binning, comparative biology and taxonomic classification.</title>
        <authorList>
            <person name="Goeker M."/>
        </authorList>
    </citation>
    <scope>NUCLEOTIDE SEQUENCE [LARGE SCALE GENOMIC DNA]</scope>
    <source>
        <strain evidence="12 13">DSM 25799</strain>
    </source>
</reference>
<evidence type="ECO:0000256" key="4">
    <source>
        <dbReference type="ARBA" id="ARBA00019114"/>
    </source>
</evidence>
<dbReference type="Gene3D" id="3.20.20.140">
    <property type="entry name" value="Metal-dependent hydrolases"/>
    <property type="match status" value="1"/>
</dbReference>
<accession>A0A7W8CYI1</accession>
<dbReference type="Gene3D" id="1.10.150.870">
    <property type="match status" value="1"/>
</dbReference>
<dbReference type="GO" id="GO:0008408">
    <property type="term" value="F:3'-5' exonuclease activity"/>
    <property type="evidence" value="ECO:0007669"/>
    <property type="project" value="InterPro"/>
</dbReference>
<keyword evidence="13" id="KW-1185">Reference proteome</keyword>
<name>A0A7W8CYI1_9FIRM</name>
<dbReference type="GO" id="GO:0005737">
    <property type="term" value="C:cytoplasm"/>
    <property type="evidence" value="ECO:0007669"/>
    <property type="project" value="UniProtKB-SubCell"/>
</dbReference>
<dbReference type="NCBIfam" id="TIGR00594">
    <property type="entry name" value="polc"/>
    <property type="match status" value="1"/>
</dbReference>
<evidence type="ECO:0000256" key="3">
    <source>
        <dbReference type="ARBA" id="ARBA00012417"/>
    </source>
</evidence>
<comment type="catalytic activity">
    <reaction evidence="10">
        <text>DNA(n) + a 2'-deoxyribonucleoside 5'-triphosphate = DNA(n+1) + diphosphate</text>
        <dbReference type="Rhea" id="RHEA:22508"/>
        <dbReference type="Rhea" id="RHEA-COMP:17339"/>
        <dbReference type="Rhea" id="RHEA-COMP:17340"/>
        <dbReference type="ChEBI" id="CHEBI:33019"/>
        <dbReference type="ChEBI" id="CHEBI:61560"/>
        <dbReference type="ChEBI" id="CHEBI:173112"/>
        <dbReference type="EC" id="2.7.7.7"/>
    </reaction>
</comment>
<dbReference type="SUPFAM" id="SSF50249">
    <property type="entry name" value="Nucleic acid-binding proteins"/>
    <property type="match status" value="1"/>
</dbReference>
<dbReference type="AlphaFoldDB" id="A0A7W8CYI1"/>
<dbReference type="RefSeq" id="WP_183329201.1">
    <property type="nucleotide sequence ID" value="NZ_JACHHK010000010.1"/>
</dbReference>
<dbReference type="GO" id="GO:0003676">
    <property type="term" value="F:nucleic acid binding"/>
    <property type="evidence" value="ECO:0007669"/>
    <property type="project" value="InterPro"/>
</dbReference>
<dbReference type="EC" id="2.7.7.7" evidence="3"/>
<dbReference type="PANTHER" id="PTHR32294">
    <property type="entry name" value="DNA POLYMERASE III SUBUNIT ALPHA"/>
    <property type="match status" value="1"/>
</dbReference>
<dbReference type="Pfam" id="PF17657">
    <property type="entry name" value="DNA_pol3_finger"/>
    <property type="match status" value="1"/>
</dbReference>
<dbReference type="SMART" id="SM00481">
    <property type="entry name" value="POLIIIAc"/>
    <property type="match status" value="1"/>
</dbReference>
<dbReference type="InterPro" id="IPR029460">
    <property type="entry name" value="DNAPol_HHH"/>
</dbReference>
<dbReference type="CDD" id="cd04485">
    <property type="entry name" value="DnaE_OBF"/>
    <property type="match status" value="1"/>
</dbReference>
<evidence type="ECO:0000313" key="13">
    <source>
        <dbReference type="Proteomes" id="UP000539953"/>
    </source>
</evidence>
<evidence type="ECO:0000256" key="5">
    <source>
        <dbReference type="ARBA" id="ARBA00022679"/>
    </source>
</evidence>
<dbReference type="InterPro" id="IPR003141">
    <property type="entry name" value="Pol/His_phosphatase_N"/>
</dbReference>
<comment type="caution">
    <text evidence="12">The sequence shown here is derived from an EMBL/GenBank/DDBJ whole genome shotgun (WGS) entry which is preliminary data.</text>
</comment>
<evidence type="ECO:0000256" key="7">
    <source>
        <dbReference type="ARBA" id="ARBA00022705"/>
    </source>
</evidence>
<dbReference type="InterPro" id="IPR040982">
    <property type="entry name" value="DNA_pol3_finger"/>
</dbReference>
<dbReference type="GO" id="GO:0006260">
    <property type="term" value="P:DNA replication"/>
    <property type="evidence" value="ECO:0007669"/>
    <property type="project" value="UniProtKB-KW"/>
</dbReference>
<dbReference type="InterPro" id="IPR004013">
    <property type="entry name" value="PHP_dom"/>
</dbReference>